<dbReference type="InterPro" id="IPR038577">
    <property type="entry name" value="GT10-like_C_sf"/>
</dbReference>
<keyword evidence="8" id="KW-1133">Transmembrane helix</keyword>
<evidence type="ECO:0000313" key="15">
    <source>
        <dbReference type="EMBL" id="CAJ0606885.1"/>
    </source>
</evidence>
<dbReference type="InterPro" id="IPR055270">
    <property type="entry name" value="Glyco_tran_10_C"/>
</dbReference>
<evidence type="ECO:0000259" key="13">
    <source>
        <dbReference type="Pfam" id="PF00852"/>
    </source>
</evidence>
<evidence type="ECO:0000256" key="7">
    <source>
        <dbReference type="ARBA" id="ARBA00022968"/>
    </source>
</evidence>
<evidence type="ECO:0000256" key="8">
    <source>
        <dbReference type="ARBA" id="ARBA00022989"/>
    </source>
</evidence>
<protein>
    <recommendedName>
        <fullName evidence="12">Fucosyltransferase</fullName>
        <ecNumber evidence="12">2.4.1.-</ecNumber>
    </recommendedName>
</protein>
<keyword evidence="7" id="KW-0735">Signal-anchor</keyword>
<reference evidence="15" key="1">
    <citation type="submission" date="2023-07" db="EMBL/GenBank/DDBJ databases">
        <authorList>
            <consortium name="CYATHOMIX"/>
        </authorList>
    </citation>
    <scope>NUCLEOTIDE SEQUENCE</scope>
    <source>
        <strain evidence="15">N/A</strain>
    </source>
</reference>
<evidence type="ECO:0000256" key="4">
    <source>
        <dbReference type="ARBA" id="ARBA00022676"/>
    </source>
</evidence>
<evidence type="ECO:0000256" key="2">
    <source>
        <dbReference type="ARBA" id="ARBA00004922"/>
    </source>
</evidence>
<keyword evidence="4 12" id="KW-0328">Glycosyltransferase</keyword>
<keyword evidence="9 12" id="KW-0333">Golgi apparatus</keyword>
<dbReference type="EMBL" id="CATQJL010000316">
    <property type="protein sequence ID" value="CAJ0606885.1"/>
    <property type="molecule type" value="Genomic_DNA"/>
</dbReference>
<evidence type="ECO:0000256" key="12">
    <source>
        <dbReference type="RuleBase" id="RU003832"/>
    </source>
</evidence>
<dbReference type="GO" id="GO:0032580">
    <property type="term" value="C:Golgi cisterna membrane"/>
    <property type="evidence" value="ECO:0007669"/>
    <property type="project" value="UniProtKB-SubCell"/>
</dbReference>
<dbReference type="InterPro" id="IPR001503">
    <property type="entry name" value="Glyco_trans_10"/>
</dbReference>
<dbReference type="PANTHER" id="PTHR48438">
    <property type="entry name" value="ALPHA-(1,3)-FUCOSYLTRANSFERASE C-RELATED"/>
    <property type="match status" value="1"/>
</dbReference>
<keyword evidence="5 12" id="KW-0808">Transferase</keyword>
<dbReference type="GO" id="GO:0008417">
    <property type="term" value="F:fucosyltransferase activity"/>
    <property type="evidence" value="ECO:0007669"/>
    <property type="project" value="InterPro"/>
</dbReference>
<dbReference type="Pfam" id="PF00852">
    <property type="entry name" value="Glyco_transf_10"/>
    <property type="match status" value="1"/>
</dbReference>
<proteinExistence type="inferred from homology"/>
<organism evidence="15 16">
    <name type="scientific">Cylicocyclus nassatus</name>
    <name type="common">Nematode worm</name>
    <dbReference type="NCBI Taxonomy" id="53992"/>
    <lineage>
        <taxon>Eukaryota</taxon>
        <taxon>Metazoa</taxon>
        <taxon>Ecdysozoa</taxon>
        <taxon>Nematoda</taxon>
        <taxon>Chromadorea</taxon>
        <taxon>Rhabditida</taxon>
        <taxon>Rhabditina</taxon>
        <taxon>Rhabditomorpha</taxon>
        <taxon>Strongyloidea</taxon>
        <taxon>Strongylidae</taxon>
        <taxon>Cylicocyclus</taxon>
    </lineage>
</organism>
<evidence type="ECO:0000256" key="5">
    <source>
        <dbReference type="ARBA" id="ARBA00022679"/>
    </source>
</evidence>
<gene>
    <name evidence="15" type="ORF">CYNAS_LOCUS18868</name>
</gene>
<feature type="domain" description="Fucosyltransferase C-terminal" evidence="13">
    <location>
        <begin position="217"/>
        <end position="397"/>
    </location>
</feature>
<comment type="caution">
    <text evidence="15">The sequence shown here is derived from an EMBL/GenBank/DDBJ whole genome shotgun (WGS) entry which is preliminary data.</text>
</comment>
<evidence type="ECO:0000256" key="10">
    <source>
        <dbReference type="ARBA" id="ARBA00023136"/>
    </source>
</evidence>
<comment type="similarity">
    <text evidence="3 12">Belongs to the glycosyltransferase 10 family.</text>
</comment>
<evidence type="ECO:0000256" key="3">
    <source>
        <dbReference type="ARBA" id="ARBA00008919"/>
    </source>
</evidence>
<keyword evidence="11" id="KW-0325">Glycoprotein</keyword>
<dbReference type="PANTHER" id="PTHR48438:SF1">
    <property type="entry name" value="ALPHA-(1,3)-FUCOSYLTRANSFERASE C-RELATED"/>
    <property type="match status" value="1"/>
</dbReference>
<evidence type="ECO:0000313" key="16">
    <source>
        <dbReference type="Proteomes" id="UP001176961"/>
    </source>
</evidence>
<dbReference type="AlphaFoldDB" id="A0AA36HAU0"/>
<evidence type="ECO:0000256" key="6">
    <source>
        <dbReference type="ARBA" id="ARBA00022692"/>
    </source>
</evidence>
<evidence type="ECO:0000256" key="9">
    <source>
        <dbReference type="ARBA" id="ARBA00023034"/>
    </source>
</evidence>
<dbReference type="Proteomes" id="UP001176961">
    <property type="component" value="Unassembled WGS sequence"/>
</dbReference>
<comment type="pathway">
    <text evidence="2">Protein modification; protein glycosylation.</text>
</comment>
<dbReference type="Pfam" id="PF17039">
    <property type="entry name" value="Glyco_tran_10_N"/>
    <property type="match status" value="1"/>
</dbReference>
<sequence length="440" mass="51003">MGKYSIFIARWIWLLACCVSFYCLVQYVSRHDNSEGLTRVERALPPWLPYGSNDVRNKTVEEDYEFNPSQHNRSAFFATEVLTSCPINLKKRMKCNADAKAPPKLILSWNVGATQENLGGCPDWNCELTHDMKKLKEADAVLFYEGVDINRTSNQYFIYFSQESPKNSRANIPYDSFYNMSLGFRHDSPTSSPYGYTVKLSARSRLSKEVVDMTRVNKKSKGAAWFVSHCYTNSKREKYVEQLQKHFPVDIYGGCSQLKCARGGKCENALDDEYHFYIAFENSICKDYVTEKLWNQGYRRDVVPIVLKRSLVEKIVPPHSFIAADDFNTTKDLANYLRYLMQNKSAYTEYFNWRRDYKVVFLDGNAHDSLERPWGFCQICRLIWENPRPHYSIPNFKKYWDWSCEKDGELVDRILENEIGSSGKHLVLSAGKSTAQSSSK</sequence>
<evidence type="ECO:0000259" key="14">
    <source>
        <dbReference type="Pfam" id="PF17039"/>
    </source>
</evidence>
<keyword evidence="16" id="KW-1185">Reference proteome</keyword>
<evidence type="ECO:0000256" key="11">
    <source>
        <dbReference type="ARBA" id="ARBA00023180"/>
    </source>
</evidence>
<name>A0AA36HAU0_CYLNA</name>
<dbReference type="FunFam" id="3.40.50.11660:FF:000015">
    <property type="entry name" value="Predicted protein"/>
    <property type="match status" value="1"/>
</dbReference>
<evidence type="ECO:0000256" key="1">
    <source>
        <dbReference type="ARBA" id="ARBA00004447"/>
    </source>
</evidence>
<comment type="subcellular location">
    <subcellularLocation>
        <location evidence="1 12">Golgi apparatus</location>
        <location evidence="1 12">Golgi stack membrane</location>
        <topology evidence="1 12">Single-pass type II membrane protein</topology>
    </subcellularLocation>
</comment>
<dbReference type="SUPFAM" id="SSF53756">
    <property type="entry name" value="UDP-Glycosyltransferase/glycogen phosphorylase"/>
    <property type="match status" value="1"/>
</dbReference>
<dbReference type="InterPro" id="IPR031481">
    <property type="entry name" value="Glyco_tran_10_N"/>
</dbReference>
<dbReference type="Gene3D" id="3.40.50.11660">
    <property type="entry name" value="Glycosyl transferase family 10, C-terminal domain"/>
    <property type="match status" value="1"/>
</dbReference>
<dbReference type="EC" id="2.4.1.-" evidence="12"/>
<accession>A0AA36HAU0</accession>
<keyword evidence="6 12" id="KW-0812">Transmembrane</keyword>
<keyword evidence="10" id="KW-0472">Membrane</keyword>
<feature type="domain" description="Fucosyltransferase N-terminal" evidence="14">
    <location>
        <begin position="103"/>
        <end position="195"/>
    </location>
</feature>